<evidence type="ECO:0000313" key="1">
    <source>
        <dbReference type="EMBL" id="QOV90103.1"/>
    </source>
</evidence>
<dbReference type="Proteomes" id="UP000593765">
    <property type="component" value="Chromosome"/>
</dbReference>
<organism evidence="1 2">
    <name type="scientific">Humisphaera borealis</name>
    <dbReference type="NCBI Taxonomy" id="2807512"/>
    <lineage>
        <taxon>Bacteria</taxon>
        <taxon>Pseudomonadati</taxon>
        <taxon>Planctomycetota</taxon>
        <taxon>Phycisphaerae</taxon>
        <taxon>Tepidisphaerales</taxon>
        <taxon>Tepidisphaeraceae</taxon>
        <taxon>Humisphaera</taxon>
    </lineage>
</organism>
<evidence type="ECO:0000313" key="2">
    <source>
        <dbReference type="Proteomes" id="UP000593765"/>
    </source>
</evidence>
<reference evidence="1 2" key="1">
    <citation type="submission" date="2020-10" db="EMBL/GenBank/DDBJ databases">
        <title>Wide distribution of Phycisphaera-like planctomycetes from WD2101 soil group in peatlands and genome analysis of the first cultivated representative.</title>
        <authorList>
            <person name="Dedysh S.N."/>
            <person name="Beletsky A.V."/>
            <person name="Ivanova A."/>
            <person name="Kulichevskaya I.S."/>
            <person name="Suzina N.E."/>
            <person name="Philippov D.A."/>
            <person name="Rakitin A.L."/>
            <person name="Mardanov A.V."/>
            <person name="Ravin N.V."/>
        </authorList>
    </citation>
    <scope>NUCLEOTIDE SEQUENCE [LARGE SCALE GENOMIC DNA]</scope>
    <source>
        <strain evidence="1 2">M1803</strain>
    </source>
</reference>
<dbReference type="KEGG" id="hbs:IPV69_01650"/>
<dbReference type="AlphaFoldDB" id="A0A7M2WXH4"/>
<proteinExistence type="predicted"/>
<gene>
    <name evidence="1" type="ORF">IPV69_01650</name>
</gene>
<name>A0A7M2WXH4_9BACT</name>
<sequence length="76" mass="7951">MPDVPQNTGEILPAACEHAARVVAHLAALGDDLKSAAVRRETAEYGQGIERIEAAVDALNELMRSIDGSDAPEPGV</sequence>
<accession>A0A7M2WXH4</accession>
<dbReference type="RefSeq" id="WP_206293175.1">
    <property type="nucleotide sequence ID" value="NZ_CP063458.1"/>
</dbReference>
<dbReference type="EMBL" id="CP063458">
    <property type="protein sequence ID" value="QOV90103.1"/>
    <property type="molecule type" value="Genomic_DNA"/>
</dbReference>
<keyword evidence="2" id="KW-1185">Reference proteome</keyword>
<protein>
    <submittedName>
        <fullName evidence="1">Uncharacterized protein</fullName>
    </submittedName>
</protein>